<dbReference type="SUPFAM" id="SSF52833">
    <property type="entry name" value="Thioredoxin-like"/>
    <property type="match status" value="1"/>
</dbReference>
<dbReference type="Pfam" id="PF20207">
    <property type="entry name" value="DUF6568"/>
    <property type="match status" value="1"/>
</dbReference>
<dbReference type="CDD" id="cd02947">
    <property type="entry name" value="TRX_family"/>
    <property type="match status" value="1"/>
</dbReference>
<dbReference type="EMBL" id="JABZEC010000010">
    <property type="protein sequence ID" value="NVY97137.1"/>
    <property type="molecule type" value="Genomic_DNA"/>
</dbReference>
<dbReference type="InterPro" id="IPR046698">
    <property type="entry name" value="PedC-like"/>
</dbReference>
<proteinExistence type="predicted"/>
<gene>
    <name evidence="1" type="ORF">HU830_08385</name>
</gene>
<reference evidence="1 2" key="1">
    <citation type="submission" date="2020-06" db="EMBL/GenBank/DDBJ databases">
        <authorList>
            <person name="Kang J."/>
        </authorList>
    </citation>
    <scope>NUCLEOTIDE SEQUENCE [LARGE SCALE GENOMIC DNA]</scope>
    <source>
        <strain evidence="1 2">DCY120</strain>
    </source>
</reference>
<protein>
    <submittedName>
        <fullName evidence="1">Thioredoxin family protein</fullName>
    </submittedName>
</protein>
<keyword evidence="2" id="KW-1185">Reference proteome</keyword>
<dbReference type="Gene3D" id="3.40.30.10">
    <property type="entry name" value="Glutaredoxin"/>
    <property type="match status" value="1"/>
</dbReference>
<dbReference type="AlphaFoldDB" id="A0A850R8G0"/>
<dbReference type="InterPro" id="IPR036249">
    <property type="entry name" value="Thioredoxin-like_sf"/>
</dbReference>
<accession>A0A850R8G0</accession>
<name>A0A850R8G0_9LACO</name>
<comment type="caution">
    <text evidence="1">The sequence shown here is derived from an EMBL/GenBank/DDBJ whole genome shotgun (WGS) entry which is preliminary data.</text>
</comment>
<dbReference type="Proteomes" id="UP000563523">
    <property type="component" value="Unassembled WGS sequence"/>
</dbReference>
<evidence type="ECO:0000313" key="2">
    <source>
        <dbReference type="Proteomes" id="UP000563523"/>
    </source>
</evidence>
<dbReference type="RefSeq" id="WP_176943303.1">
    <property type="nucleotide sequence ID" value="NZ_JABZEC010000010.1"/>
</dbReference>
<organism evidence="1 2">
    <name type="scientific">Bombilactobacillus apium</name>
    <dbReference type="NCBI Taxonomy" id="2675299"/>
    <lineage>
        <taxon>Bacteria</taxon>
        <taxon>Bacillati</taxon>
        <taxon>Bacillota</taxon>
        <taxon>Bacilli</taxon>
        <taxon>Lactobacillales</taxon>
        <taxon>Lactobacillaceae</taxon>
        <taxon>Bombilactobacillus</taxon>
    </lineage>
</organism>
<evidence type="ECO:0000313" key="1">
    <source>
        <dbReference type="EMBL" id="NVY97137.1"/>
    </source>
</evidence>
<sequence length="137" mass="16111">MVIFISLKPIVQQKVYQNEVTRFKKVRSISAIKDKNYVVFIGKETCSACKDFMINNFLRKKLDTKTYYIDTDSMKIEDKINLLEKFDISTVPTVIYVKNGKEIRRTHSYSKLAVRQEENSENYYRNDSNVLSYRAVG</sequence>